<dbReference type="Gene3D" id="3.30.730.10">
    <property type="entry name" value="AP2/ERF domain"/>
    <property type="match status" value="1"/>
</dbReference>
<evidence type="ECO:0000256" key="4">
    <source>
        <dbReference type="ARBA" id="ARBA00023163"/>
    </source>
</evidence>
<evidence type="ECO:0000256" key="6">
    <source>
        <dbReference type="SAM" id="MobiDB-lite"/>
    </source>
</evidence>
<dbReference type="InterPro" id="IPR044808">
    <property type="entry name" value="ERF_plant"/>
</dbReference>
<evidence type="ECO:0000256" key="2">
    <source>
        <dbReference type="ARBA" id="ARBA00023015"/>
    </source>
</evidence>
<accession>A0A2U1M720</accession>
<feature type="compositionally biased region" description="Polar residues" evidence="6">
    <location>
        <begin position="13"/>
        <end position="23"/>
    </location>
</feature>
<dbReference type="PANTHER" id="PTHR31190">
    <property type="entry name" value="DNA-BINDING DOMAIN"/>
    <property type="match status" value="1"/>
</dbReference>
<name>A0A2U1M720_ARTAN</name>
<dbReference type="GO" id="GO:0005634">
    <property type="term" value="C:nucleus"/>
    <property type="evidence" value="ECO:0007669"/>
    <property type="project" value="UniProtKB-SubCell"/>
</dbReference>
<proteinExistence type="predicted"/>
<comment type="subcellular location">
    <subcellularLocation>
        <location evidence="1">Nucleus</location>
    </subcellularLocation>
</comment>
<dbReference type="EMBL" id="PKPP01006277">
    <property type="protein sequence ID" value="PWA57048.1"/>
    <property type="molecule type" value="Genomic_DNA"/>
</dbReference>
<dbReference type="GO" id="GO:0003677">
    <property type="term" value="F:DNA binding"/>
    <property type="evidence" value="ECO:0007669"/>
    <property type="project" value="UniProtKB-KW"/>
</dbReference>
<evidence type="ECO:0000313" key="9">
    <source>
        <dbReference type="Proteomes" id="UP000245207"/>
    </source>
</evidence>
<evidence type="ECO:0000313" key="8">
    <source>
        <dbReference type="EMBL" id="PWA57048.1"/>
    </source>
</evidence>
<keyword evidence="4" id="KW-0804">Transcription</keyword>
<dbReference type="STRING" id="35608.A0A2U1M720"/>
<keyword evidence="9" id="KW-1185">Reference proteome</keyword>
<dbReference type="SMART" id="SM00380">
    <property type="entry name" value="AP2"/>
    <property type="match status" value="1"/>
</dbReference>
<dbReference type="PANTHER" id="PTHR31190:SF314">
    <property type="entry name" value="ETHYLENE-RESPONSIVE TRANSCRIPTION FACTOR ERF094"/>
    <property type="match status" value="1"/>
</dbReference>
<protein>
    <recommendedName>
        <fullName evidence="7">AP2/ERF domain-containing protein</fullName>
    </recommendedName>
</protein>
<dbReference type="Proteomes" id="UP000245207">
    <property type="component" value="Unassembled WGS sequence"/>
</dbReference>
<dbReference type="InterPro" id="IPR016177">
    <property type="entry name" value="DNA-bd_dom_sf"/>
</dbReference>
<dbReference type="SUPFAM" id="SSF54171">
    <property type="entry name" value="DNA-binding domain"/>
    <property type="match status" value="1"/>
</dbReference>
<keyword evidence="2" id="KW-0805">Transcription regulation</keyword>
<sequence>MLAESSSHDDQDLSSNRTTSSLSHKISYRGVCARSWGKYAAEIRDSTRNEAALAYDQAAFSIPQGIKKRKEMRLDDDSKNVVVFEDLGADYLEEILSLSEQE</sequence>
<feature type="region of interest" description="Disordered" evidence="6">
    <location>
        <begin position="1"/>
        <end position="23"/>
    </location>
</feature>
<comment type="caution">
    <text evidence="8">The sequence shown here is derived from an EMBL/GenBank/DDBJ whole genome shotgun (WGS) entry which is preliminary data.</text>
</comment>
<reference evidence="8 9" key="1">
    <citation type="journal article" date="2018" name="Mol. Plant">
        <title>The genome of Artemisia annua provides insight into the evolution of Asteraceae family and artemisinin biosynthesis.</title>
        <authorList>
            <person name="Shen Q."/>
            <person name="Zhang L."/>
            <person name="Liao Z."/>
            <person name="Wang S."/>
            <person name="Yan T."/>
            <person name="Shi P."/>
            <person name="Liu M."/>
            <person name="Fu X."/>
            <person name="Pan Q."/>
            <person name="Wang Y."/>
            <person name="Lv Z."/>
            <person name="Lu X."/>
            <person name="Zhang F."/>
            <person name="Jiang W."/>
            <person name="Ma Y."/>
            <person name="Chen M."/>
            <person name="Hao X."/>
            <person name="Li L."/>
            <person name="Tang Y."/>
            <person name="Lv G."/>
            <person name="Zhou Y."/>
            <person name="Sun X."/>
            <person name="Brodelius P.E."/>
            <person name="Rose J.K.C."/>
            <person name="Tang K."/>
        </authorList>
    </citation>
    <scope>NUCLEOTIDE SEQUENCE [LARGE SCALE GENOMIC DNA]</scope>
    <source>
        <strain evidence="9">cv. Huhao1</strain>
        <tissue evidence="8">Leaf</tissue>
    </source>
</reference>
<dbReference type="InterPro" id="IPR001471">
    <property type="entry name" value="AP2/ERF_dom"/>
</dbReference>
<evidence type="ECO:0000259" key="7">
    <source>
        <dbReference type="SMART" id="SM00380"/>
    </source>
</evidence>
<gene>
    <name evidence="8" type="ORF">CTI12_AA415610</name>
</gene>
<evidence type="ECO:0000256" key="3">
    <source>
        <dbReference type="ARBA" id="ARBA00023125"/>
    </source>
</evidence>
<organism evidence="8 9">
    <name type="scientific">Artemisia annua</name>
    <name type="common">Sweet wormwood</name>
    <dbReference type="NCBI Taxonomy" id="35608"/>
    <lineage>
        <taxon>Eukaryota</taxon>
        <taxon>Viridiplantae</taxon>
        <taxon>Streptophyta</taxon>
        <taxon>Embryophyta</taxon>
        <taxon>Tracheophyta</taxon>
        <taxon>Spermatophyta</taxon>
        <taxon>Magnoliopsida</taxon>
        <taxon>eudicotyledons</taxon>
        <taxon>Gunneridae</taxon>
        <taxon>Pentapetalae</taxon>
        <taxon>asterids</taxon>
        <taxon>campanulids</taxon>
        <taxon>Asterales</taxon>
        <taxon>Asteraceae</taxon>
        <taxon>Asteroideae</taxon>
        <taxon>Anthemideae</taxon>
        <taxon>Artemisiinae</taxon>
        <taxon>Artemisia</taxon>
    </lineage>
</organism>
<keyword evidence="5" id="KW-0539">Nucleus</keyword>
<dbReference type="InterPro" id="IPR036955">
    <property type="entry name" value="AP2/ERF_dom_sf"/>
</dbReference>
<evidence type="ECO:0000256" key="5">
    <source>
        <dbReference type="ARBA" id="ARBA00023242"/>
    </source>
</evidence>
<feature type="domain" description="AP2/ERF" evidence="7">
    <location>
        <begin position="27"/>
        <end position="81"/>
    </location>
</feature>
<evidence type="ECO:0000256" key="1">
    <source>
        <dbReference type="ARBA" id="ARBA00004123"/>
    </source>
</evidence>
<dbReference type="GO" id="GO:0003700">
    <property type="term" value="F:DNA-binding transcription factor activity"/>
    <property type="evidence" value="ECO:0007669"/>
    <property type="project" value="InterPro"/>
</dbReference>
<dbReference type="AlphaFoldDB" id="A0A2U1M720"/>
<keyword evidence="3" id="KW-0238">DNA-binding</keyword>
<dbReference type="GO" id="GO:0009873">
    <property type="term" value="P:ethylene-activated signaling pathway"/>
    <property type="evidence" value="ECO:0007669"/>
    <property type="project" value="InterPro"/>
</dbReference>
<feature type="compositionally biased region" description="Basic and acidic residues" evidence="6">
    <location>
        <begin position="1"/>
        <end position="11"/>
    </location>
</feature>